<dbReference type="InterPro" id="IPR001650">
    <property type="entry name" value="Helicase_C-like"/>
</dbReference>
<dbReference type="SMART" id="SM00487">
    <property type="entry name" value="DEXDc"/>
    <property type="match status" value="1"/>
</dbReference>
<feature type="domain" description="Helicase ATP-binding" evidence="7">
    <location>
        <begin position="242"/>
        <end position="447"/>
    </location>
</feature>
<evidence type="ECO:0000259" key="7">
    <source>
        <dbReference type="PROSITE" id="PS51192"/>
    </source>
</evidence>
<dbReference type="EC" id="3.6.4.13" evidence="5"/>
<evidence type="ECO:0000256" key="6">
    <source>
        <dbReference type="SAM" id="MobiDB-lite"/>
    </source>
</evidence>
<dbReference type="PANTHER" id="PTHR24031">
    <property type="entry name" value="RNA HELICASE"/>
    <property type="match status" value="1"/>
</dbReference>
<evidence type="ECO:0000259" key="8">
    <source>
        <dbReference type="PROSITE" id="PS51194"/>
    </source>
</evidence>
<keyword evidence="2 5" id="KW-0378">Hydrolase</keyword>
<dbReference type="InterPro" id="IPR014001">
    <property type="entry name" value="Helicase_ATP-bd"/>
</dbReference>
<accession>A0AAN8WUN2</accession>
<gene>
    <name evidence="9" type="primary">DDX51</name>
    <name evidence="9" type="ORF">SK128_024830</name>
</gene>
<comment type="caution">
    <text evidence="9">The sequence shown here is derived from an EMBL/GenBank/DDBJ whole genome shotgun (WGS) entry which is preliminary data.</text>
</comment>
<feature type="region of interest" description="Disordered" evidence="6">
    <location>
        <begin position="1"/>
        <end position="40"/>
    </location>
</feature>
<dbReference type="SMART" id="SM00490">
    <property type="entry name" value="HELICc"/>
    <property type="match status" value="1"/>
</dbReference>
<dbReference type="Gene3D" id="3.40.50.300">
    <property type="entry name" value="P-loop containing nucleotide triphosphate hydrolases"/>
    <property type="match status" value="2"/>
</dbReference>
<dbReference type="CDD" id="cd17956">
    <property type="entry name" value="DEADc_DDX51"/>
    <property type="match status" value="1"/>
</dbReference>
<keyword evidence="10" id="KW-1185">Reference proteome</keyword>
<name>A0AAN8WUN2_HALRR</name>
<comment type="catalytic activity">
    <reaction evidence="5">
        <text>ATP + H2O = ADP + phosphate + H(+)</text>
        <dbReference type="Rhea" id="RHEA:13065"/>
        <dbReference type="ChEBI" id="CHEBI:15377"/>
        <dbReference type="ChEBI" id="CHEBI:15378"/>
        <dbReference type="ChEBI" id="CHEBI:30616"/>
        <dbReference type="ChEBI" id="CHEBI:43474"/>
        <dbReference type="ChEBI" id="CHEBI:456216"/>
        <dbReference type="EC" id="3.6.4.13"/>
    </reaction>
</comment>
<dbReference type="CDD" id="cd18787">
    <property type="entry name" value="SF2_C_DEAD"/>
    <property type="match status" value="1"/>
</dbReference>
<dbReference type="Pfam" id="PF00271">
    <property type="entry name" value="Helicase_C"/>
    <property type="match status" value="1"/>
</dbReference>
<proteinExistence type="inferred from homology"/>
<dbReference type="InterPro" id="IPR011545">
    <property type="entry name" value="DEAD/DEAH_box_helicase_dom"/>
</dbReference>
<evidence type="ECO:0000313" key="10">
    <source>
        <dbReference type="Proteomes" id="UP001381693"/>
    </source>
</evidence>
<evidence type="ECO:0000256" key="1">
    <source>
        <dbReference type="ARBA" id="ARBA00022741"/>
    </source>
</evidence>
<organism evidence="9 10">
    <name type="scientific">Halocaridina rubra</name>
    <name type="common">Hawaiian red shrimp</name>
    <dbReference type="NCBI Taxonomy" id="373956"/>
    <lineage>
        <taxon>Eukaryota</taxon>
        <taxon>Metazoa</taxon>
        <taxon>Ecdysozoa</taxon>
        <taxon>Arthropoda</taxon>
        <taxon>Crustacea</taxon>
        <taxon>Multicrustacea</taxon>
        <taxon>Malacostraca</taxon>
        <taxon>Eumalacostraca</taxon>
        <taxon>Eucarida</taxon>
        <taxon>Decapoda</taxon>
        <taxon>Pleocyemata</taxon>
        <taxon>Caridea</taxon>
        <taxon>Atyoidea</taxon>
        <taxon>Atyidae</taxon>
        <taxon>Halocaridina</taxon>
    </lineage>
</organism>
<comment type="similarity">
    <text evidence="5">Belongs to the DEAD box helicase family.</text>
</comment>
<dbReference type="EMBL" id="JAXCGZ010017034">
    <property type="protein sequence ID" value="KAK7069073.1"/>
    <property type="molecule type" value="Genomic_DNA"/>
</dbReference>
<keyword evidence="1 5" id="KW-0547">Nucleotide-binding</keyword>
<protein>
    <recommendedName>
        <fullName evidence="5">ATP-dependent RNA helicase</fullName>
        <ecNumber evidence="5">3.6.4.13</ecNumber>
    </recommendedName>
</protein>
<dbReference type="GO" id="GO:0003723">
    <property type="term" value="F:RNA binding"/>
    <property type="evidence" value="ECO:0007669"/>
    <property type="project" value="UniProtKB-UniRule"/>
</dbReference>
<keyword evidence="4 5" id="KW-0694">RNA-binding</keyword>
<dbReference type="Pfam" id="PF00270">
    <property type="entry name" value="DEAD"/>
    <property type="match status" value="1"/>
</dbReference>
<comment type="function">
    <text evidence="5">RNA helicase.</text>
</comment>
<reference evidence="9 10" key="1">
    <citation type="submission" date="2023-11" db="EMBL/GenBank/DDBJ databases">
        <title>Halocaridina rubra genome assembly.</title>
        <authorList>
            <person name="Smith C."/>
        </authorList>
    </citation>
    <scope>NUCLEOTIDE SEQUENCE [LARGE SCALE GENOMIC DNA]</scope>
    <source>
        <strain evidence="9">EP-1</strain>
        <tissue evidence="9">Whole</tissue>
    </source>
</reference>
<dbReference type="Proteomes" id="UP001381693">
    <property type="component" value="Unassembled WGS sequence"/>
</dbReference>
<dbReference type="GO" id="GO:0005524">
    <property type="term" value="F:ATP binding"/>
    <property type="evidence" value="ECO:0007669"/>
    <property type="project" value="UniProtKB-UniRule"/>
</dbReference>
<sequence>MSLNNDGKSESHKNIPSEADACLLPQNHKKKKKQSHKEDVASCKLAVNTFENKSIMNIAKKGKKRKLSDTDDKNVETNKENNYAVSHKIPKVIKEVSKKQKSKKVKKKADTLSNEETCNEVDIKRDRDFHIPKIPDVESTECNHEEFSTSDRPCNENVKNEDEYTLIDEVKQMRRLKIDRVLPDWLANPVFISMNLADGMEVSEMRGLRPIFKKILKKRNIERFFPAQVAVIPELLASGNTLSMRYRPRDICISAPTGSGKTLAYVLPILQALSHRVVPQIRAVILLPTQELARQVHDVIAIFTKYLKLRVSLAVGGRSLKKERSTLIFKDTQGDCAADILVATPGKLSDHMNYTNKLNLKYLRYLVMDEADLFSSSSGGSFMVQVEKLLKTIPRAVPDNRIICGGFQPRDGVSMPEYYLQKILISATLMHDPEQLKVFDLYQPKLFAASNLSEVTNAVQTIGPYIRPEEVIEEYIKVDPNQKPLVLYHLISISKLKRVLVFTKSKRATHNLSVVLSALFEDLTVAEFSSNKANRRKILEEFYKKNIHVLVSSDAMARGIDIKGIQQVVSYDVPSLQTYVHRCGRTGRAGKVGYSLCMVEATDDSKRDFKPIRRTCKDQLNQIHVSEQDLLGYADKYQAALDILKETIQEEKIKSRMTKGLKGPKGNKLKMTPSNRYQSLAAITPVTSVA</sequence>
<comment type="domain">
    <text evidence="5">The Q motif is unique to and characteristic of the DEAD box family of RNA helicases and controls ATP binding and hydrolysis.</text>
</comment>
<dbReference type="PROSITE" id="PS51194">
    <property type="entry name" value="HELICASE_CTER"/>
    <property type="match status" value="1"/>
</dbReference>
<dbReference type="AlphaFoldDB" id="A0AAN8WUN2"/>
<evidence type="ECO:0000256" key="3">
    <source>
        <dbReference type="ARBA" id="ARBA00022840"/>
    </source>
</evidence>
<dbReference type="GO" id="GO:0016787">
    <property type="term" value="F:hydrolase activity"/>
    <property type="evidence" value="ECO:0007669"/>
    <property type="project" value="UniProtKB-KW"/>
</dbReference>
<evidence type="ECO:0000256" key="5">
    <source>
        <dbReference type="RuleBase" id="RU365068"/>
    </source>
</evidence>
<feature type="domain" description="Helicase C-terminal" evidence="8">
    <location>
        <begin position="471"/>
        <end position="631"/>
    </location>
</feature>
<dbReference type="GO" id="GO:0003724">
    <property type="term" value="F:RNA helicase activity"/>
    <property type="evidence" value="ECO:0007669"/>
    <property type="project" value="UniProtKB-EC"/>
</dbReference>
<evidence type="ECO:0000313" key="9">
    <source>
        <dbReference type="EMBL" id="KAK7069073.1"/>
    </source>
</evidence>
<keyword evidence="3 5" id="KW-0067">ATP-binding</keyword>
<evidence type="ECO:0000256" key="4">
    <source>
        <dbReference type="ARBA" id="ARBA00022884"/>
    </source>
</evidence>
<keyword evidence="5 9" id="KW-0347">Helicase</keyword>
<dbReference type="SUPFAM" id="SSF52540">
    <property type="entry name" value="P-loop containing nucleoside triphosphate hydrolases"/>
    <property type="match status" value="1"/>
</dbReference>
<dbReference type="InterPro" id="IPR027417">
    <property type="entry name" value="P-loop_NTPase"/>
</dbReference>
<evidence type="ECO:0000256" key="2">
    <source>
        <dbReference type="ARBA" id="ARBA00022801"/>
    </source>
</evidence>
<dbReference type="PROSITE" id="PS51192">
    <property type="entry name" value="HELICASE_ATP_BIND_1"/>
    <property type="match status" value="1"/>
</dbReference>